<dbReference type="CDD" id="cd09111">
    <property type="entry name" value="PLDc_ymdC_like_1"/>
    <property type="match status" value="1"/>
</dbReference>
<evidence type="ECO:0000259" key="2">
    <source>
        <dbReference type="PROSITE" id="PS50035"/>
    </source>
</evidence>
<reference evidence="3 4" key="1">
    <citation type="submission" date="2018-06" db="EMBL/GenBank/DDBJ databases">
        <title>Genomic Encyclopedia of Type Strains, Phase III (KMG-III): the genomes of soil and plant-associated and newly described type strains.</title>
        <authorList>
            <person name="Whitman W."/>
        </authorList>
    </citation>
    <scope>NUCLEOTIDE SEQUENCE [LARGE SCALE GENOMIC DNA]</scope>
    <source>
        <strain evidence="3 4">CECT 7646</strain>
    </source>
</reference>
<dbReference type="PANTHER" id="PTHR21248">
    <property type="entry name" value="CARDIOLIPIN SYNTHASE"/>
    <property type="match status" value="1"/>
</dbReference>
<dbReference type="InterPro" id="IPR025202">
    <property type="entry name" value="PLD-like_dom"/>
</dbReference>
<evidence type="ECO:0000313" key="3">
    <source>
        <dbReference type="EMBL" id="PYE73762.1"/>
    </source>
</evidence>
<dbReference type="Gene3D" id="3.30.870.10">
    <property type="entry name" value="Endonuclease Chain A"/>
    <property type="match status" value="2"/>
</dbReference>
<proteinExistence type="predicted"/>
<dbReference type="AlphaFoldDB" id="A0A318SDY9"/>
<dbReference type="CDD" id="cd09113">
    <property type="entry name" value="PLDc_ymdC_like_2"/>
    <property type="match status" value="1"/>
</dbReference>
<dbReference type="EMBL" id="QJTC01000033">
    <property type="protein sequence ID" value="PYE73762.1"/>
    <property type="molecule type" value="Genomic_DNA"/>
</dbReference>
<dbReference type="InterPro" id="IPR001736">
    <property type="entry name" value="PLipase_D/transphosphatidylase"/>
</dbReference>
<dbReference type="PROSITE" id="PS50035">
    <property type="entry name" value="PLD"/>
    <property type="match status" value="2"/>
</dbReference>
<keyword evidence="4" id="KW-1185">Reference proteome</keyword>
<dbReference type="SMART" id="SM00155">
    <property type="entry name" value="PLDc"/>
    <property type="match status" value="2"/>
</dbReference>
<dbReference type="PANTHER" id="PTHR21248:SF12">
    <property type="entry name" value="CARDIOLIPIN SYNTHASE C"/>
    <property type="match status" value="1"/>
</dbReference>
<feature type="region of interest" description="Disordered" evidence="1">
    <location>
        <begin position="242"/>
        <end position="287"/>
    </location>
</feature>
<name>A0A318SDY9_9BURK</name>
<organism evidence="3 4">
    <name type="scientific">Xylophilus ampelinus</name>
    <dbReference type="NCBI Taxonomy" id="54067"/>
    <lineage>
        <taxon>Bacteria</taxon>
        <taxon>Pseudomonadati</taxon>
        <taxon>Pseudomonadota</taxon>
        <taxon>Betaproteobacteria</taxon>
        <taxon>Burkholderiales</taxon>
        <taxon>Xylophilus</taxon>
    </lineage>
</organism>
<dbReference type="Pfam" id="PF13091">
    <property type="entry name" value="PLDc_2"/>
    <property type="match status" value="2"/>
</dbReference>
<evidence type="ECO:0000256" key="1">
    <source>
        <dbReference type="SAM" id="MobiDB-lite"/>
    </source>
</evidence>
<sequence>MAGLVGLLSACGSLPPNTQRAASQALPVGGTTLAANAAALRPQPPTSRNASGMRLLGSSETAYGSRLALIAAAEKTLDLQYYSIHYDSSTEALIERLREAAGRGVRIRVLLDDFNSAGLNARVLMLDEVPGIQVRLFNPLFGPRGSQAGRLVSSLFDFSRIQQRMHNKVFIADNALAVTGGRNLGDEYFGQDAKSNFLDLDVLVAGSLVQDLSRSFDRYWNDDLAYPVATLLSPAERDKLRPQAQAAAAAQRRAEAAPTAPVPAQAEQNNDQAATAQAAEPQARTVPGAGDVARQIAEGRLELVWAPAVLLADKPSKIDPEDSEQDPADADGTVVDDLVHLLGRTRQDLLIVSPYFVPGEAMMKTFTDLRRRGVRVRVLTNSLASNDAPLAHVGYARYREALLRAGVELYELQAQGETRRRIFGSTPQSRSSLHAKALVMDGRLLVVGSMNLDLRSALQNTELGLVIRSRALSKELTENLESTMGDCYRVELTPDGQLRWHAPAHDTARAGQVYDREPEADTGLQIMLRLVGPFAPEEML</sequence>
<evidence type="ECO:0000313" key="4">
    <source>
        <dbReference type="Proteomes" id="UP000247540"/>
    </source>
</evidence>
<feature type="domain" description="PLD phosphodiesterase" evidence="2">
    <location>
        <begin position="161"/>
        <end position="188"/>
    </location>
</feature>
<accession>A0A318SDY9</accession>
<dbReference type="GO" id="GO:0030572">
    <property type="term" value="F:phosphatidyltransferase activity"/>
    <property type="evidence" value="ECO:0007669"/>
    <property type="project" value="UniProtKB-ARBA"/>
</dbReference>
<protein>
    <submittedName>
        <fullName evidence="3">Phosphatidylserine/phosphatidylglycerophosphate/ cardiolipin synthase-like enzyme</fullName>
    </submittedName>
</protein>
<feature type="compositionally biased region" description="Low complexity" evidence="1">
    <location>
        <begin position="242"/>
        <end position="283"/>
    </location>
</feature>
<comment type="caution">
    <text evidence="3">The sequence shown here is derived from an EMBL/GenBank/DDBJ whole genome shotgun (WGS) entry which is preliminary data.</text>
</comment>
<dbReference type="RefSeq" id="WP_233504557.1">
    <property type="nucleotide sequence ID" value="NZ_JAMOFZ010000032.1"/>
</dbReference>
<feature type="domain" description="PLD phosphodiesterase" evidence="2">
    <location>
        <begin position="429"/>
        <end position="456"/>
    </location>
</feature>
<dbReference type="Proteomes" id="UP000247540">
    <property type="component" value="Unassembled WGS sequence"/>
</dbReference>
<dbReference type="GO" id="GO:0032049">
    <property type="term" value="P:cardiolipin biosynthetic process"/>
    <property type="evidence" value="ECO:0007669"/>
    <property type="project" value="UniProtKB-ARBA"/>
</dbReference>
<dbReference type="SUPFAM" id="SSF56024">
    <property type="entry name" value="Phospholipase D/nuclease"/>
    <property type="match status" value="2"/>
</dbReference>
<gene>
    <name evidence="3" type="ORF">DFQ15_13328</name>
</gene>